<dbReference type="GO" id="GO:0006508">
    <property type="term" value="P:proteolysis"/>
    <property type="evidence" value="ECO:0007669"/>
    <property type="project" value="UniProtKB-KW"/>
</dbReference>
<gene>
    <name evidence="9" type="ORF">HNQ08_001068</name>
</gene>
<keyword evidence="1 6" id="KW-0645">Protease</keyword>
<name>A0A7W8JU44_9DEIO</name>
<keyword evidence="5 6" id="KW-0482">Metalloprotease</keyword>
<dbReference type="SUPFAM" id="SSF55486">
    <property type="entry name" value="Metalloproteases ('zincins'), catalytic domain"/>
    <property type="match status" value="1"/>
</dbReference>
<dbReference type="PANTHER" id="PTHR34217:SF1">
    <property type="entry name" value="CARBOXYPEPTIDASE 1"/>
    <property type="match status" value="1"/>
</dbReference>
<evidence type="ECO:0000256" key="3">
    <source>
        <dbReference type="ARBA" id="ARBA00022801"/>
    </source>
</evidence>
<protein>
    <submittedName>
        <fullName evidence="9">PepF/M3 family oligoendopeptidase</fullName>
    </submittedName>
</protein>
<keyword evidence="3 6" id="KW-0378">Hydrolase</keyword>
<dbReference type="Proteomes" id="UP000552709">
    <property type="component" value="Unassembled WGS sequence"/>
</dbReference>
<dbReference type="Pfam" id="PF08439">
    <property type="entry name" value="Peptidase_M3_N"/>
    <property type="match status" value="1"/>
</dbReference>
<dbReference type="GO" id="GO:0004222">
    <property type="term" value="F:metalloendopeptidase activity"/>
    <property type="evidence" value="ECO:0007669"/>
    <property type="project" value="InterPro"/>
</dbReference>
<dbReference type="InterPro" id="IPR013647">
    <property type="entry name" value="OligopepF_N_dom"/>
</dbReference>
<dbReference type="CDD" id="cd09607">
    <property type="entry name" value="M3B_PepF"/>
    <property type="match status" value="1"/>
</dbReference>
<dbReference type="Gene3D" id="1.10.1370.20">
    <property type="entry name" value="Oligoendopeptidase f, C-terminal domain"/>
    <property type="match status" value="1"/>
</dbReference>
<evidence type="ECO:0000256" key="6">
    <source>
        <dbReference type="RuleBase" id="RU003435"/>
    </source>
</evidence>
<accession>A0A7W8JU44</accession>
<evidence type="ECO:0000256" key="4">
    <source>
        <dbReference type="ARBA" id="ARBA00022833"/>
    </source>
</evidence>
<dbReference type="InterPro" id="IPR034006">
    <property type="entry name" value="M3B_PepF_2"/>
</dbReference>
<dbReference type="Pfam" id="PF01432">
    <property type="entry name" value="Peptidase_M3"/>
    <property type="match status" value="1"/>
</dbReference>
<feature type="domain" description="Oligopeptidase F N-terminal" evidence="8">
    <location>
        <begin position="124"/>
        <end position="188"/>
    </location>
</feature>
<keyword evidence="4 6" id="KW-0862">Zinc</keyword>
<evidence type="ECO:0000313" key="9">
    <source>
        <dbReference type="EMBL" id="MBB5361983.1"/>
    </source>
</evidence>
<dbReference type="InterPro" id="IPR001567">
    <property type="entry name" value="Pept_M3A_M3B_dom"/>
</dbReference>
<evidence type="ECO:0000259" key="8">
    <source>
        <dbReference type="Pfam" id="PF08439"/>
    </source>
</evidence>
<evidence type="ECO:0000256" key="5">
    <source>
        <dbReference type="ARBA" id="ARBA00023049"/>
    </source>
</evidence>
<comment type="caution">
    <text evidence="9">The sequence shown here is derived from an EMBL/GenBank/DDBJ whole genome shotgun (WGS) entry which is preliminary data.</text>
</comment>
<dbReference type="InterPro" id="IPR001333">
    <property type="entry name" value="Peptidase_M32_Taq"/>
</dbReference>
<dbReference type="InterPro" id="IPR042088">
    <property type="entry name" value="OligoPept_F_C"/>
</dbReference>
<dbReference type="RefSeq" id="WP_184128078.1">
    <property type="nucleotide sequence ID" value="NZ_JACHFL010000002.1"/>
</dbReference>
<evidence type="ECO:0000313" key="10">
    <source>
        <dbReference type="Proteomes" id="UP000552709"/>
    </source>
</evidence>
<evidence type="ECO:0000259" key="7">
    <source>
        <dbReference type="Pfam" id="PF01432"/>
    </source>
</evidence>
<proteinExistence type="inferred from homology"/>
<comment type="cofactor">
    <cofactor evidence="6">
        <name>Zn(2+)</name>
        <dbReference type="ChEBI" id="CHEBI:29105"/>
    </cofactor>
    <text evidence="6">Binds 1 zinc ion.</text>
</comment>
<sequence length="601" mass="66584">MTPTTEAPAMPRWRTDDLYASLSDPRLDQDLEGLRAGIAALETLFDKMEVREDGPAATPGTLKSVLDDMNVLSDTLGPIGAYLNAFFTTDSRDELAQSRVAAFTTLTLPLGPLRSRLTAWLGGLSDAQLSDLLAASETAREHEHFLRRAVQLARHQMSPLEEDLAARLRPSGAGGWSKLQGNISSQLKGEFRGERLPVTALRALASEADEDVRREAFEAEIAAWKSSEVVFAAALNGVKGEEGTLARRRGFTDAVAPSLLTSGIDRQTLDAMQGAVVRSFPDFRRYFAAKARALGKDKLDWWDILAPLGHSETEWTYGAGAEFVERQFRGYSEQLGDFAAEAFEGDWVDAGPREGKRSGAFCMRWTRGKSRILMNHAPSLDSVSTLAHELGHGYHNARLADAHPLQRETPMTLAETASIFCETVVQNAALAEATGAERLYVLETSLMGHAQVVVDIHSRFLFERAVFQRREQGDLNPQELNDLMTWAQRETYGDALNTLHPYMWAVKPHYYSLAFYNYPYTFGLLFGLGLYAQYVTAREAGTEAAFQSRYDELLASTGRESPLTLAARFGIDLHAPDFWEGSLDVIRRQIDAYIETVDRGA</sequence>
<dbReference type="AlphaFoldDB" id="A0A7W8JU44"/>
<feature type="domain" description="Peptidase M3A/M3B catalytic" evidence="7">
    <location>
        <begin position="204"/>
        <end position="582"/>
    </location>
</feature>
<dbReference type="GO" id="GO:0046872">
    <property type="term" value="F:metal ion binding"/>
    <property type="evidence" value="ECO:0007669"/>
    <property type="project" value="UniProtKB-UniRule"/>
</dbReference>
<dbReference type="EMBL" id="JACHFL010000002">
    <property type="protein sequence ID" value="MBB5361983.1"/>
    <property type="molecule type" value="Genomic_DNA"/>
</dbReference>
<dbReference type="Gene3D" id="1.20.140.70">
    <property type="entry name" value="Oligopeptidase f, N-terminal domain"/>
    <property type="match status" value="1"/>
</dbReference>
<keyword evidence="10" id="KW-1185">Reference proteome</keyword>
<reference evidence="9 10" key="1">
    <citation type="submission" date="2020-08" db="EMBL/GenBank/DDBJ databases">
        <title>Genomic Encyclopedia of Type Strains, Phase IV (KMG-IV): sequencing the most valuable type-strain genomes for metagenomic binning, comparative biology and taxonomic classification.</title>
        <authorList>
            <person name="Goeker M."/>
        </authorList>
    </citation>
    <scope>NUCLEOTIDE SEQUENCE [LARGE SCALE GENOMIC DNA]</scope>
    <source>
        <strain evidence="9 10">DSM 27939</strain>
    </source>
</reference>
<dbReference type="GO" id="GO:0004181">
    <property type="term" value="F:metallocarboxypeptidase activity"/>
    <property type="evidence" value="ECO:0007669"/>
    <property type="project" value="InterPro"/>
</dbReference>
<evidence type="ECO:0000256" key="1">
    <source>
        <dbReference type="ARBA" id="ARBA00022670"/>
    </source>
</evidence>
<evidence type="ECO:0000256" key="2">
    <source>
        <dbReference type="ARBA" id="ARBA00022723"/>
    </source>
</evidence>
<organism evidence="9 10">
    <name type="scientific">Deinococcus humi</name>
    <dbReference type="NCBI Taxonomy" id="662880"/>
    <lineage>
        <taxon>Bacteria</taxon>
        <taxon>Thermotogati</taxon>
        <taxon>Deinococcota</taxon>
        <taxon>Deinococci</taxon>
        <taxon>Deinococcales</taxon>
        <taxon>Deinococcaceae</taxon>
        <taxon>Deinococcus</taxon>
    </lineage>
</organism>
<comment type="similarity">
    <text evidence="6">Belongs to the peptidase M3 family.</text>
</comment>
<dbReference type="PANTHER" id="PTHR34217">
    <property type="entry name" value="METAL-DEPENDENT CARBOXYPEPTIDASE"/>
    <property type="match status" value="1"/>
</dbReference>
<keyword evidence="2 6" id="KW-0479">Metal-binding</keyword>